<sequence length="325" mass="36391">MKLTWARAACSPPALAGVSRAHFGELFAELAGPWEAARQSTLRAARGGERKRAEGAGRKPKLVFFDRLLVTLVHLRHQLPHEVLAELFEVDRSTVSEAIRQLRPLLAARGFAVPDRPGLRLKTLEDVFAYAEAEGVEMRLDGAETQVRRPQAGRPGRREFVSGKRRQNTIKTTTFSDGQGRMLLSGVVRPGRMHDQTAVRTEGIAEQFRNRPGVKAKVDSGYAGLAKEFPGQVSAPPKKPKDEACDGDKYAWREMRRRQSSARICVEHTNAELRQWAPLRRFTGRRDIYAETHLAIASLISDRSAQRVTRPKTSTELVLVRDVTR</sequence>
<feature type="domain" description="DDE Tnp4" evidence="3">
    <location>
        <begin position="140"/>
        <end position="283"/>
    </location>
</feature>
<protein>
    <submittedName>
        <fullName evidence="5">Transposase</fullName>
    </submittedName>
</protein>
<evidence type="ECO:0000256" key="2">
    <source>
        <dbReference type="ARBA" id="ARBA00022723"/>
    </source>
</evidence>
<dbReference type="GeneID" id="301548277"/>
<reference evidence="6" key="1">
    <citation type="journal article" date="2019" name="Int. J. Syst. Evol. Microbiol.">
        <title>The Global Catalogue of Microorganisms (GCM) 10K type strain sequencing project: providing services to taxonomists for standard genome sequencing and annotation.</title>
        <authorList>
            <consortium name="The Broad Institute Genomics Platform"/>
            <consortium name="The Broad Institute Genome Sequencing Center for Infectious Disease"/>
            <person name="Wu L."/>
            <person name="Ma J."/>
        </authorList>
    </citation>
    <scope>NUCLEOTIDE SEQUENCE [LARGE SCALE GENOMIC DNA]</scope>
    <source>
        <strain evidence="6">CGMCC 4.7323</strain>
    </source>
</reference>
<comment type="caution">
    <text evidence="5">The sequence shown here is derived from an EMBL/GenBank/DDBJ whole genome shotgun (WGS) entry which is preliminary data.</text>
</comment>
<dbReference type="InterPro" id="IPR027806">
    <property type="entry name" value="HARBI1_dom"/>
</dbReference>
<dbReference type="EMBL" id="BMND01000008">
    <property type="protein sequence ID" value="GGN43482.1"/>
    <property type="molecule type" value="Genomic_DNA"/>
</dbReference>
<gene>
    <name evidence="5" type="ORF">GCM10012285_24920</name>
</gene>
<name>A0ABQ2JAA9_9ACTN</name>
<organism evidence="5 6">
    <name type="scientific">Streptomyces kronopolitis</name>
    <dbReference type="NCBI Taxonomy" id="1612435"/>
    <lineage>
        <taxon>Bacteria</taxon>
        <taxon>Bacillati</taxon>
        <taxon>Actinomycetota</taxon>
        <taxon>Actinomycetes</taxon>
        <taxon>Kitasatosporales</taxon>
        <taxon>Streptomycetaceae</taxon>
        <taxon>Streptomyces</taxon>
    </lineage>
</organism>
<dbReference type="Pfam" id="PF13613">
    <property type="entry name" value="HTH_Tnp_4"/>
    <property type="match status" value="1"/>
</dbReference>
<evidence type="ECO:0000259" key="3">
    <source>
        <dbReference type="Pfam" id="PF13359"/>
    </source>
</evidence>
<keyword evidence="6" id="KW-1185">Reference proteome</keyword>
<dbReference type="RefSeq" id="WP_229699887.1">
    <property type="nucleotide sequence ID" value="NZ_BMND01000008.1"/>
</dbReference>
<comment type="cofactor">
    <cofactor evidence="1">
        <name>a divalent metal cation</name>
        <dbReference type="ChEBI" id="CHEBI:60240"/>
    </cofactor>
</comment>
<evidence type="ECO:0000256" key="1">
    <source>
        <dbReference type="ARBA" id="ARBA00001968"/>
    </source>
</evidence>
<evidence type="ECO:0000313" key="6">
    <source>
        <dbReference type="Proteomes" id="UP000600080"/>
    </source>
</evidence>
<evidence type="ECO:0000259" key="4">
    <source>
        <dbReference type="Pfam" id="PF13613"/>
    </source>
</evidence>
<proteinExistence type="predicted"/>
<accession>A0ABQ2JAA9</accession>
<feature type="domain" description="Transposase Helix-turn-helix" evidence="4">
    <location>
        <begin position="61"/>
        <end position="110"/>
    </location>
</feature>
<keyword evidence="2" id="KW-0479">Metal-binding</keyword>
<dbReference type="InterPro" id="IPR027805">
    <property type="entry name" value="Transposase_HTH_dom"/>
</dbReference>
<evidence type="ECO:0000313" key="5">
    <source>
        <dbReference type="EMBL" id="GGN43482.1"/>
    </source>
</evidence>
<dbReference type="Proteomes" id="UP000600080">
    <property type="component" value="Unassembled WGS sequence"/>
</dbReference>
<dbReference type="Pfam" id="PF13359">
    <property type="entry name" value="DDE_Tnp_4"/>
    <property type="match status" value="1"/>
</dbReference>